<reference evidence="2" key="1">
    <citation type="submission" date="2020-05" db="EMBL/GenBank/DDBJ databases">
        <authorList>
            <person name="Chiriac C."/>
            <person name="Salcher M."/>
            <person name="Ghai R."/>
            <person name="Kavagutti S V."/>
        </authorList>
    </citation>
    <scope>NUCLEOTIDE SEQUENCE</scope>
</reference>
<name>A0A6J7WUY5_9CAUD</name>
<organism evidence="2">
    <name type="scientific">uncultured Caudovirales phage</name>
    <dbReference type="NCBI Taxonomy" id="2100421"/>
    <lineage>
        <taxon>Viruses</taxon>
        <taxon>Duplodnaviria</taxon>
        <taxon>Heunggongvirae</taxon>
        <taxon>Uroviricota</taxon>
        <taxon>Caudoviricetes</taxon>
        <taxon>Peduoviridae</taxon>
        <taxon>Maltschvirus</taxon>
        <taxon>Maltschvirus maltsch</taxon>
    </lineage>
</organism>
<evidence type="ECO:0000313" key="2">
    <source>
        <dbReference type="EMBL" id="CAB5221570.1"/>
    </source>
</evidence>
<dbReference type="EMBL" id="LR798288">
    <property type="protein sequence ID" value="CAB5221570.1"/>
    <property type="molecule type" value="Genomic_DNA"/>
</dbReference>
<protein>
    <submittedName>
        <fullName evidence="2">Uncharacterized protein</fullName>
    </submittedName>
</protein>
<sequence>MAEDKNTEEDLEFHPWLINYRKKNEIEKLEILTETVKTIETNLGIVTLLALVNTIFIIALMIGALITGSIGLSSDLADAMIGLAKEKIGISEGH</sequence>
<feature type="transmembrane region" description="Helical" evidence="1">
    <location>
        <begin position="43"/>
        <end position="66"/>
    </location>
</feature>
<keyword evidence="1" id="KW-0472">Membrane</keyword>
<keyword evidence="1" id="KW-1133">Transmembrane helix</keyword>
<keyword evidence="1" id="KW-0812">Transmembrane</keyword>
<proteinExistence type="predicted"/>
<accession>A0A6J7WUY5</accession>
<gene>
    <name evidence="2" type="ORF">UFOVP247_200</name>
</gene>
<evidence type="ECO:0000256" key="1">
    <source>
        <dbReference type="SAM" id="Phobius"/>
    </source>
</evidence>